<dbReference type="PANTHER" id="PTHR24223:SF448">
    <property type="entry name" value="FI20146P1-RELATED"/>
    <property type="match status" value="1"/>
</dbReference>
<evidence type="ECO:0000313" key="4">
    <source>
        <dbReference type="EMBL" id="CAG9108052.1"/>
    </source>
</evidence>
<dbReference type="InterPro" id="IPR027417">
    <property type="entry name" value="P-loop_NTPase"/>
</dbReference>
<dbReference type="GO" id="GO:0042626">
    <property type="term" value="F:ATPase-coupled transmembrane transporter activity"/>
    <property type="evidence" value="ECO:0007669"/>
    <property type="project" value="TreeGrafter"/>
</dbReference>
<comment type="caution">
    <text evidence="4">The sequence shown here is derived from an EMBL/GenBank/DDBJ whole genome shotgun (WGS) entry which is preliminary data.</text>
</comment>
<organism evidence="4 5">
    <name type="scientific">Plutella xylostella</name>
    <name type="common">Diamondback moth</name>
    <name type="synonym">Plutella maculipennis</name>
    <dbReference type="NCBI Taxonomy" id="51655"/>
    <lineage>
        <taxon>Eukaryota</taxon>
        <taxon>Metazoa</taxon>
        <taxon>Ecdysozoa</taxon>
        <taxon>Arthropoda</taxon>
        <taxon>Hexapoda</taxon>
        <taxon>Insecta</taxon>
        <taxon>Pterygota</taxon>
        <taxon>Neoptera</taxon>
        <taxon>Endopterygota</taxon>
        <taxon>Lepidoptera</taxon>
        <taxon>Glossata</taxon>
        <taxon>Ditrysia</taxon>
        <taxon>Yponomeutoidea</taxon>
        <taxon>Plutellidae</taxon>
        <taxon>Plutella</taxon>
    </lineage>
</organism>
<proteinExistence type="predicted"/>
<name>A0A8S4DYW9_PLUXY</name>
<dbReference type="Gene3D" id="3.40.50.300">
    <property type="entry name" value="P-loop containing nucleotide triphosphate hydrolases"/>
    <property type="match status" value="2"/>
</dbReference>
<evidence type="ECO:0000256" key="2">
    <source>
        <dbReference type="ARBA" id="ARBA00022840"/>
    </source>
</evidence>
<keyword evidence="1" id="KW-0547">Nucleotide-binding</keyword>
<accession>A0A8S4DYW9</accession>
<gene>
    <name evidence="4" type="ORF">PLXY2_LOCUS3799</name>
</gene>
<dbReference type="GO" id="GO:0005524">
    <property type="term" value="F:ATP binding"/>
    <property type="evidence" value="ECO:0007669"/>
    <property type="project" value="UniProtKB-KW"/>
</dbReference>
<evidence type="ECO:0000256" key="3">
    <source>
        <dbReference type="SAM" id="MobiDB-lite"/>
    </source>
</evidence>
<reference evidence="4" key="1">
    <citation type="submission" date="2020-11" db="EMBL/GenBank/DDBJ databases">
        <authorList>
            <person name="Whiteford S."/>
        </authorList>
    </citation>
    <scope>NUCLEOTIDE SEQUENCE</scope>
</reference>
<evidence type="ECO:0000256" key="1">
    <source>
        <dbReference type="ARBA" id="ARBA00022741"/>
    </source>
</evidence>
<dbReference type="InterPro" id="IPR050173">
    <property type="entry name" value="ABC_transporter_C-like"/>
</dbReference>
<keyword evidence="2" id="KW-0067">ATP-binding</keyword>
<protein>
    <submittedName>
        <fullName evidence="4">(diamondback moth) hypothetical protein</fullName>
    </submittedName>
</protein>
<keyword evidence="5" id="KW-1185">Reference proteome</keyword>
<dbReference type="AlphaFoldDB" id="A0A8S4DYW9"/>
<evidence type="ECO:0000313" key="5">
    <source>
        <dbReference type="Proteomes" id="UP000653454"/>
    </source>
</evidence>
<dbReference type="PANTHER" id="PTHR24223">
    <property type="entry name" value="ATP-BINDING CASSETTE SUB-FAMILY C"/>
    <property type="match status" value="1"/>
</dbReference>
<dbReference type="EMBL" id="CAJHNJ030000010">
    <property type="protein sequence ID" value="CAG9108052.1"/>
    <property type="molecule type" value="Genomic_DNA"/>
</dbReference>
<feature type="region of interest" description="Disordered" evidence="3">
    <location>
        <begin position="63"/>
        <end position="89"/>
    </location>
</feature>
<sequence>MDRPRYNTVVRRCALDRDFALLPFGDKTLVGERGVSLSGGPKLLINGAPKAYLTARELRRRSGGAAAKNKRAFPISQPSSTLTEEPMDRPRYNTVVRRCALDRDFALLPFGDKTLVGERGVSLSGGECLRERGFETTLNGA</sequence>
<dbReference type="Proteomes" id="UP000653454">
    <property type="component" value="Unassembled WGS sequence"/>
</dbReference>
<dbReference type="GO" id="GO:0016020">
    <property type="term" value="C:membrane"/>
    <property type="evidence" value="ECO:0007669"/>
    <property type="project" value="TreeGrafter"/>
</dbReference>